<dbReference type="InterPro" id="IPR044855">
    <property type="entry name" value="CoA-Trfase_III_dom3_sf"/>
</dbReference>
<reference evidence="1" key="1">
    <citation type="submission" date="2016-01" db="EMBL/GenBank/DDBJ databases">
        <authorList>
            <person name="Mcilroy J.S."/>
            <person name="Karst M S."/>
            <person name="Albertsen M."/>
        </authorList>
    </citation>
    <scope>NUCLEOTIDE SEQUENCE</scope>
    <source>
        <strain evidence="1">Cfx-K</strain>
    </source>
</reference>
<dbReference type="Pfam" id="PF02515">
    <property type="entry name" value="CoA_transf_3"/>
    <property type="match status" value="1"/>
</dbReference>
<name>A0A160T1D3_9CHLR</name>
<dbReference type="RefSeq" id="WP_095042798.1">
    <property type="nucleotide sequence ID" value="NZ_LN890655.1"/>
</dbReference>
<dbReference type="OrthoDB" id="9780178at2"/>
<evidence type="ECO:0000313" key="2">
    <source>
        <dbReference type="Proteomes" id="UP000215027"/>
    </source>
</evidence>
<protein>
    <submittedName>
        <fullName evidence="1">Alpha-methylacyl-CoA racemase</fullName>
    </submittedName>
</protein>
<keyword evidence="2" id="KW-1185">Reference proteome</keyword>
<dbReference type="Gene3D" id="3.30.1540.10">
    <property type="entry name" value="formyl-coa transferase, domain 3"/>
    <property type="match status" value="1"/>
</dbReference>
<dbReference type="AlphaFoldDB" id="A0A160T1D3"/>
<accession>A0A160T1D3</accession>
<dbReference type="InterPro" id="IPR050509">
    <property type="entry name" value="CoA-transferase_III"/>
</dbReference>
<dbReference type="KEGG" id="pbf:CFX0092_A1404"/>
<dbReference type="SUPFAM" id="SSF89796">
    <property type="entry name" value="CoA-transferase family III (CaiB/BaiF)"/>
    <property type="match status" value="1"/>
</dbReference>
<dbReference type="PANTHER" id="PTHR48228">
    <property type="entry name" value="SUCCINYL-COA--D-CITRAMALATE COA-TRANSFERASE"/>
    <property type="match status" value="1"/>
</dbReference>
<evidence type="ECO:0000313" key="1">
    <source>
        <dbReference type="EMBL" id="CUS03282.2"/>
    </source>
</evidence>
<gene>
    <name evidence="1" type="primary">mcr</name>
    <name evidence="1" type="ORF">CFX0092_A1404</name>
</gene>
<dbReference type="InterPro" id="IPR023606">
    <property type="entry name" value="CoA-Trfase_III_dom_1_sf"/>
</dbReference>
<organism evidence="1 2">
    <name type="scientific">Candidatus Promineifilum breve</name>
    <dbReference type="NCBI Taxonomy" id="1806508"/>
    <lineage>
        <taxon>Bacteria</taxon>
        <taxon>Bacillati</taxon>
        <taxon>Chloroflexota</taxon>
        <taxon>Ardenticatenia</taxon>
        <taxon>Candidatus Promineifilales</taxon>
        <taxon>Candidatus Promineifilaceae</taxon>
        <taxon>Candidatus Promineifilum</taxon>
    </lineage>
</organism>
<dbReference type="Gene3D" id="3.40.50.10540">
    <property type="entry name" value="Crotonobetainyl-coa:carnitine coa-transferase, domain 1"/>
    <property type="match status" value="1"/>
</dbReference>
<proteinExistence type="predicted"/>
<dbReference type="EMBL" id="LN890655">
    <property type="protein sequence ID" value="CUS03282.2"/>
    <property type="molecule type" value="Genomic_DNA"/>
</dbReference>
<dbReference type="GO" id="GO:0003824">
    <property type="term" value="F:catalytic activity"/>
    <property type="evidence" value="ECO:0007669"/>
    <property type="project" value="InterPro"/>
</dbReference>
<dbReference type="Proteomes" id="UP000215027">
    <property type="component" value="Chromosome I"/>
</dbReference>
<dbReference type="PANTHER" id="PTHR48228:SF5">
    <property type="entry name" value="ALPHA-METHYLACYL-COA RACEMASE"/>
    <property type="match status" value="1"/>
</dbReference>
<sequence>MGTGSSQPLTSLKILDFTALLPGPFATMLLADLGADVVRVESPTRPDMVRLLPPYDGDTSAWHGVLNRNKRSLALDLKRPAAVAAVARLVAEGGYDIVIEQFRPGVMDRLGLGYEALRAANPALIYVALTGYGQTGPLRDRAGHDNNYLALSGALSYSGRRDAGPPPLGIQVADVGGGAMGTLVGLLAAVVQRAATGRGQYVDVSMFDLMVAWQAHLAAHFLVGGETPEAEGMALNGGRAYDYYQTADGRWLSVGSIEPKFWQGFCAALGRADLFAPGLSLDAAQQAWVKAETRAAIAARPLAEWTAVFAALDVCVEPVLTVPEMLDHPQTVARGLVVDVPRPGGGSQRQIANPWRFSGGAAEYRTIGAALGAHTEEVLREAGFAPDEIAALM</sequence>
<dbReference type="InterPro" id="IPR003673">
    <property type="entry name" value="CoA-Trfase_fam_III"/>
</dbReference>